<accession>A0A2H3JBG6</accession>
<name>A0A2H3JBG6_WOLCO</name>
<sequence>MTQHSTLKIVLCQAECLNRTLVKHAHAMLLDAHLPKTLWGEAVMHAVWMCAREAHWLGFDAQSKGYRIYWPETKAMAVERDLITPTMRGHHPPLPP</sequence>
<evidence type="ECO:0000313" key="3">
    <source>
        <dbReference type="Proteomes" id="UP000218811"/>
    </source>
</evidence>
<dbReference type="OrthoDB" id="2776596at2759"/>
<dbReference type="AlphaFoldDB" id="A0A2H3JBG6"/>
<feature type="domain" description="Retroviral polymerase SH3-like" evidence="1">
    <location>
        <begin position="51"/>
        <end position="82"/>
    </location>
</feature>
<reference evidence="2 3" key="1">
    <citation type="journal article" date="2012" name="Science">
        <title>The Paleozoic origin of enzymatic lignin decomposition reconstructed from 31 fungal genomes.</title>
        <authorList>
            <person name="Floudas D."/>
            <person name="Binder M."/>
            <person name="Riley R."/>
            <person name="Barry K."/>
            <person name="Blanchette R.A."/>
            <person name="Henrissat B."/>
            <person name="Martinez A.T."/>
            <person name="Otillar R."/>
            <person name="Spatafora J.W."/>
            <person name="Yadav J.S."/>
            <person name="Aerts A."/>
            <person name="Benoit I."/>
            <person name="Boyd A."/>
            <person name="Carlson A."/>
            <person name="Copeland A."/>
            <person name="Coutinho P.M."/>
            <person name="de Vries R.P."/>
            <person name="Ferreira P."/>
            <person name="Findley K."/>
            <person name="Foster B."/>
            <person name="Gaskell J."/>
            <person name="Glotzer D."/>
            <person name="Gorecki P."/>
            <person name="Heitman J."/>
            <person name="Hesse C."/>
            <person name="Hori C."/>
            <person name="Igarashi K."/>
            <person name="Jurgens J.A."/>
            <person name="Kallen N."/>
            <person name="Kersten P."/>
            <person name="Kohler A."/>
            <person name="Kuees U."/>
            <person name="Kumar T.K.A."/>
            <person name="Kuo A."/>
            <person name="LaButti K."/>
            <person name="Larrondo L.F."/>
            <person name="Lindquist E."/>
            <person name="Ling A."/>
            <person name="Lombard V."/>
            <person name="Lucas S."/>
            <person name="Lundell T."/>
            <person name="Martin R."/>
            <person name="McLaughlin D.J."/>
            <person name="Morgenstern I."/>
            <person name="Morin E."/>
            <person name="Murat C."/>
            <person name="Nagy L.G."/>
            <person name="Nolan M."/>
            <person name="Ohm R.A."/>
            <person name="Patyshakuliyeva A."/>
            <person name="Rokas A."/>
            <person name="Ruiz-Duenas F.J."/>
            <person name="Sabat G."/>
            <person name="Salamov A."/>
            <person name="Samejima M."/>
            <person name="Schmutz J."/>
            <person name="Slot J.C."/>
            <person name="St John F."/>
            <person name="Stenlid J."/>
            <person name="Sun H."/>
            <person name="Sun S."/>
            <person name="Syed K."/>
            <person name="Tsang A."/>
            <person name="Wiebenga A."/>
            <person name="Young D."/>
            <person name="Pisabarro A."/>
            <person name="Eastwood D.C."/>
            <person name="Martin F."/>
            <person name="Cullen D."/>
            <person name="Grigoriev I.V."/>
            <person name="Hibbett D.S."/>
        </authorList>
    </citation>
    <scope>NUCLEOTIDE SEQUENCE [LARGE SCALE GENOMIC DNA]</scope>
    <source>
        <strain evidence="2 3">MD-104</strain>
    </source>
</reference>
<dbReference type="InterPro" id="IPR057670">
    <property type="entry name" value="SH3_retrovirus"/>
</dbReference>
<dbReference type="EMBL" id="KB468020">
    <property type="protein sequence ID" value="PCH39590.1"/>
    <property type="molecule type" value="Genomic_DNA"/>
</dbReference>
<evidence type="ECO:0000313" key="2">
    <source>
        <dbReference type="EMBL" id="PCH39590.1"/>
    </source>
</evidence>
<dbReference type="Pfam" id="PF25597">
    <property type="entry name" value="SH3_retrovirus"/>
    <property type="match status" value="1"/>
</dbReference>
<gene>
    <name evidence="2" type="ORF">WOLCODRAFT_141324</name>
</gene>
<protein>
    <recommendedName>
        <fullName evidence="1">Retroviral polymerase SH3-like domain-containing protein</fullName>
    </recommendedName>
</protein>
<dbReference type="STRING" id="742152.A0A2H3JBG6"/>
<keyword evidence="3" id="KW-1185">Reference proteome</keyword>
<proteinExistence type="predicted"/>
<dbReference type="Proteomes" id="UP000218811">
    <property type="component" value="Unassembled WGS sequence"/>
</dbReference>
<evidence type="ECO:0000259" key="1">
    <source>
        <dbReference type="Pfam" id="PF25597"/>
    </source>
</evidence>
<organism evidence="2 3">
    <name type="scientific">Wolfiporia cocos (strain MD-104)</name>
    <name type="common">Brown rot fungus</name>
    <dbReference type="NCBI Taxonomy" id="742152"/>
    <lineage>
        <taxon>Eukaryota</taxon>
        <taxon>Fungi</taxon>
        <taxon>Dikarya</taxon>
        <taxon>Basidiomycota</taxon>
        <taxon>Agaricomycotina</taxon>
        <taxon>Agaricomycetes</taxon>
        <taxon>Polyporales</taxon>
        <taxon>Phaeolaceae</taxon>
        <taxon>Wolfiporia</taxon>
    </lineage>
</organism>